<dbReference type="CTD" id="55024"/>
<dbReference type="GO" id="GO:1990782">
    <property type="term" value="F:protein tyrosine kinase binding"/>
    <property type="evidence" value="ECO:0007669"/>
    <property type="project" value="Ensembl"/>
</dbReference>
<dbReference type="Gene3D" id="1.25.40.20">
    <property type="entry name" value="Ankyrin repeat-containing domain"/>
    <property type="match status" value="1"/>
</dbReference>
<dbReference type="Pfam" id="PF18567">
    <property type="entry name" value="TIR_3"/>
    <property type="match status" value="1"/>
</dbReference>
<feature type="region of interest" description="Disordered" evidence="8">
    <location>
        <begin position="609"/>
        <end position="633"/>
    </location>
</feature>
<feature type="compositionally biased region" description="Acidic residues" evidence="8">
    <location>
        <begin position="574"/>
        <end position="589"/>
    </location>
</feature>
<dbReference type="GO" id="GO:0009617">
    <property type="term" value="P:response to bacterium"/>
    <property type="evidence" value="ECO:0007669"/>
    <property type="project" value="Ensembl"/>
</dbReference>
<evidence type="ECO:0000256" key="7">
    <source>
        <dbReference type="ARBA" id="ARBA00069696"/>
    </source>
</evidence>
<feature type="compositionally biased region" description="Polar residues" evidence="8">
    <location>
        <begin position="438"/>
        <end position="456"/>
    </location>
</feature>
<dbReference type="RefSeq" id="XP_023955689.1">
    <property type="nucleotide sequence ID" value="XM_024099921.3"/>
</dbReference>
<dbReference type="GO" id="GO:0005102">
    <property type="term" value="F:signaling receptor binding"/>
    <property type="evidence" value="ECO:0007669"/>
    <property type="project" value="Ensembl"/>
</dbReference>
<dbReference type="InterPro" id="IPR035897">
    <property type="entry name" value="Toll_tir_struct_dom_sf"/>
</dbReference>
<dbReference type="Gene3D" id="3.40.50.10140">
    <property type="entry name" value="Toll/interleukin-1 receptor homology (TIR) domain"/>
    <property type="match status" value="1"/>
</dbReference>
<dbReference type="OrthoDB" id="8192811at2759"/>
<feature type="region of interest" description="Disordered" evidence="8">
    <location>
        <begin position="772"/>
        <end position="791"/>
    </location>
</feature>
<dbReference type="GO" id="GO:0051898">
    <property type="term" value="P:negative regulation of phosphatidylinositol 3-kinase/protein kinase B signal transduction"/>
    <property type="evidence" value="ECO:0007669"/>
    <property type="project" value="Ensembl"/>
</dbReference>
<gene>
    <name evidence="10" type="primary">BANK1</name>
</gene>
<keyword evidence="4" id="KW-0040">ANK repeat</keyword>
<evidence type="ECO:0000313" key="10">
    <source>
        <dbReference type="Ensembl" id="ENSCPBP00000022947.1"/>
    </source>
</evidence>
<keyword evidence="11" id="KW-1185">Reference proteome</keyword>
<feature type="region of interest" description="Disordered" evidence="8">
    <location>
        <begin position="437"/>
        <end position="544"/>
    </location>
</feature>
<organism evidence="10 11">
    <name type="scientific">Chrysemys picta bellii</name>
    <name type="common">Western painted turtle</name>
    <name type="synonym">Emys bellii</name>
    <dbReference type="NCBI Taxonomy" id="8478"/>
    <lineage>
        <taxon>Eukaryota</taxon>
        <taxon>Metazoa</taxon>
        <taxon>Chordata</taxon>
        <taxon>Craniata</taxon>
        <taxon>Vertebrata</taxon>
        <taxon>Euteleostomi</taxon>
        <taxon>Archelosauria</taxon>
        <taxon>Testudinata</taxon>
        <taxon>Testudines</taxon>
        <taxon>Cryptodira</taxon>
        <taxon>Durocryptodira</taxon>
        <taxon>Testudinoidea</taxon>
        <taxon>Emydidae</taxon>
        <taxon>Chrysemys</taxon>
    </lineage>
</organism>
<keyword evidence="1" id="KW-0597">Phosphoprotein</keyword>
<dbReference type="Proteomes" id="UP000694380">
    <property type="component" value="Unplaced"/>
</dbReference>
<feature type="compositionally biased region" description="Basic and acidic residues" evidence="8">
    <location>
        <begin position="781"/>
        <end position="791"/>
    </location>
</feature>
<dbReference type="InterPro" id="IPR041340">
    <property type="entry name" value="PIK3AP1_TIR"/>
</dbReference>
<dbReference type="PANTHER" id="PTHR16267:SF13">
    <property type="entry name" value="B-CELL SCAFFOLD PROTEIN WITH ANKYRIN REPEATS"/>
    <property type="match status" value="1"/>
</dbReference>
<protein>
    <recommendedName>
        <fullName evidence="7">B-cell scaffold protein with ankyrin repeats</fullName>
    </recommendedName>
</protein>
<feature type="compositionally biased region" description="Basic and acidic residues" evidence="8">
    <location>
        <begin position="459"/>
        <end position="501"/>
    </location>
</feature>
<dbReference type="GO" id="GO:0048471">
    <property type="term" value="C:perinuclear region of cytoplasm"/>
    <property type="evidence" value="ECO:0007669"/>
    <property type="project" value="Ensembl"/>
</dbReference>
<evidence type="ECO:0000256" key="1">
    <source>
        <dbReference type="ARBA" id="ARBA00022553"/>
    </source>
</evidence>
<evidence type="ECO:0000313" key="11">
    <source>
        <dbReference type="Proteomes" id="UP000694380"/>
    </source>
</evidence>
<evidence type="ECO:0000256" key="2">
    <source>
        <dbReference type="ARBA" id="ARBA00022737"/>
    </source>
</evidence>
<dbReference type="GO" id="GO:0000165">
    <property type="term" value="P:MAPK cascade"/>
    <property type="evidence" value="ECO:0007669"/>
    <property type="project" value="Ensembl"/>
</dbReference>
<keyword evidence="3" id="KW-0075">B-cell activation</keyword>
<dbReference type="GO" id="GO:0050869">
    <property type="term" value="P:negative regulation of B cell activation"/>
    <property type="evidence" value="ECO:0007669"/>
    <property type="project" value="Ensembl"/>
</dbReference>
<dbReference type="GO" id="GO:0032715">
    <property type="term" value="P:negative regulation of interleukin-6 production"/>
    <property type="evidence" value="ECO:0007669"/>
    <property type="project" value="Ensembl"/>
</dbReference>
<proteinExistence type="predicted"/>
<keyword evidence="2" id="KW-0677">Repeat</keyword>
<reference evidence="10" key="1">
    <citation type="submission" date="2025-08" db="UniProtKB">
        <authorList>
            <consortium name="Ensembl"/>
        </authorList>
    </citation>
    <scope>IDENTIFICATION</scope>
</reference>
<feature type="domain" description="DBB" evidence="9">
    <location>
        <begin position="203"/>
        <end position="334"/>
    </location>
</feature>
<dbReference type="SMART" id="SM01282">
    <property type="entry name" value="DBB"/>
    <property type="match status" value="1"/>
</dbReference>
<dbReference type="RefSeq" id="XP_008177372.1">
    <property type="nucleotide sequence ID" value="XM_008179150.4"/>
</dbReference>
<dbReference type="GO" id="GO:0043491">
    <property type="term" value="P:phosphatidylinositol 3-kinase/protein kinase B signal transduction"/>
    <property type="evidence" value="ECO:0007669"/>
    <property type="project" value="Ensembl"/>
</dbReference>
<dbReference type="SUPFAM" id="SSF48403">
    <property type="entry name" value="Ankyrin repeat"/>
    <property type="match status" value="1"/>
</dbReference>
<evidence type="ECO:0000256" key="8">
    <source>
        <dbReference type="SAM" id="MobiDB-lite"/>
    </source>
</evidence>
<dbReference type="GO" id="GO:0042113">
    <property type="term" value="P:B cell activation"/>
    <property type="evidence" value="ECO:0007669"/>
    <property type="project" value="UniProtKB-KW"/>
</dbReference>
<dbReference type="GO" id="GO:0043410">
    <property type="term" value="P:positive regulation of MAPK cascade"/>
    <property type="evidence" value="ECO:0007669"/>
    <property type="project" value="Ensembl"/>
</dbReference>
<dbReference type="InterPro" id="IPR017893">
    <property type="entry name" value="DBB_domain"/>
</dbReference>
<dbReference type="InterPro" id="IPR052446">
    <property type="entry name" value="B-cell_PI3K-Signaling_Adptrs"/>
</dbReference>
<dbReference type="PANTHER" id="PTHR16267">
    <property type="entry name" value="BANK1/PIK3AP1 FAMILY MEMBER"/>
    <property type="match status" value="1"/>
</dbReference>
<accession>A0A8C3HTJ5</accession>
<feature type="compositionally biased region" description="Basic and acidic residues" evidence="8">
    <location>
        <begin position="557"/>
        <end position="568"/>
    </location>
</feature>
<dbReference type="FunFam" id="3.40.50.10140:FF:000017">
    <property type="entry name" value="B cell scaffold protein with ankyrin repeats 1"/>
    <property type="match status" value="1"/>
</dbReference>
<dbReference type="GO" id="GO:0043274">
    <property type="term" value="F:phospholipase binding"/>
    <property type="evidence" value="ECO:0007669"/>
    <property type="project" value="Ensembl"/>
</dbReference>
<dbReference type="Ensembl" id="ENSCPBT00000027033.1">
    <property type="protein sequence ID" value="ENSCPBP00000022947.1"/>
    <property type="gene ID" value="ENSCPBG00000016404.1"/>
</dbReference>
<dbReference type="GO" id="GO:0002020">
    <property type="term" value="F:protease binding"/>
    <property type="evidence" value="ECO:0007669"/>
    <property type="project" value="Ensembl"/>
</dbReference>
<dbReference type="Pfam" id="PF14545">
    <property type="entry name" value="DBB"/>
    <property type="match status" value="1"/>
</dbReference>
<evidence type="ECO:0000259" key="9">
    <source>
        <dbReference type="PROSITE" id="PS51376"/>
    </source>
</evidence>
<dbReference type="GeneTree" id="ENSGT00390000008787"/>
<comment type="subunit">
    <text evidence="6">Interacts with LYN, ITPR1 and ITPR2.</text>
</comment>
<name>A0A8C3HTJ5_CHRPI</name>
<dbReference type="InterPro" id="IPR036770">
    <property type="entry name" value="Ankyrin_rpt-contain_sf"/>
</dbReference>
<evidence type="ECO:0000256" key="5">
    <source>
        <dbReference type="ARBA" id="ARBA00054773"/>
    </source>
</evidence>
<evidence type="ECO:0000256" key="4">
    <source>
        <dbReference type="ARBA" id="ARBA00023043"/>
    </source>
</evidence>
<dbReference type="GO" id="GO:0035591">
    <property type="term" value="F:signaling adaptor activity"/>
    <property type="evidence" value="ECO:0007669"/>
    <property type="project" value="Ensembl"/>
</dbReference>
<dbReference type="PROSITE" id="PS51376">
    <property type="entry name" value="DBB"/>
    <property type="match status" value="1"/>
</dbReference>
<evidence type="ECO:0000256" key="6">
    <source>
        <dbReference type="ARBA" id="ARBA00065779"/>
    </source>
</evidence>
<reference evidence="10" key="2">
    <citation type="submission" date="2025-09" db="UniProtKB">
        <authorList>
            <consortium name="Ensembl"/>
        </authorList>
    </citation>
    <scope>IDENTIFICATION</scope>
</reference>
<evidence type="ECO:0000256" key="3">
    <source>
        <dbReference type="ARBA" id="ARBA00022936"/>
    </source>
</evidence>
<sequence length="791" mass="90930">MTRPSENTKDILVIYEEEAEEWALYLKSLFKHIIKEEGILLYNLETLSFQHLGSHSLSCYRCKLLILSNGLLKCLDQKRRYFLDRVLEPPGRVVILLCGVENSDVLHEILTLDQRSQEISTDQDPAEYLSIVAGVIQQDEPQNEEAEESLSCIYETVLADDYQDHSEVNLQLDEGGVSVKTDVSLESEVVSETLETIRPSVLVLPERISCENPGEIFILLRDEITETVEIEFITDNQRIRTQPAFWNQKVRCMKALDFPAGPVNVNVYCGGVNKAVTQIEYYTAVEEIERIFKKVADPIAFACQAFKFSSVEKLDSTLTFLLKSKQSAYEFSAFPNEVHHQQANSYWEELPTLLHCAAKFGLKNLATLLLQCPETSQACRIANKHGEKPAHIAGKHGHNELQKIIQELSINTTNKEDGDQEEEEEEDGIYVAMLSSAPHITSPLTDRQSIGDQSGVRQKAWEESGKREEEKKEEKEEEAKEVKEVEEKKDEENNSEEKSYSFDDDNDNLYASIPDDNPEVGGRDSFFLDKPPLPPRDPSPTIKQDYIHYFSQARKWDEDRKERDEISGHLEVYGGEEDKSEDDEEDPYTFAELDESVYDMILASDEEKRKQHGSFIINRPPAPTPRPLSSPKEENTPYIVQVFQQKGTRTQSDNEKMYYAFRKQDKVPTDTSTYTTLRHSIPSGQEELILLQEQVKKGTITVDEALEKFKQWQNEKSRLEVPQQEKVRQLRDSIIGKRPEEEILYDKITIEHHPNVCGENLHYRDLLYTTPFNKLHPTRNPPEKEQMPKDN</sequence>
<dbReference type="GO" id="GO:0045947">
    <property type="term" value="P:negative regulation of translational initiation"/>
    <property type="evidence" value="ECO:0007669"/>
    <property type="project" value="Ensembl"/>
</dbReference>
<dbReference type="GeneID" id="101934999"/>
<feature type="region of interest" description="Disordered" evidence="8">
    <location>
        <begin position="557"/>
        <end position="589"/>
    </location>
</feature>
<dbReference type="AlphaFoldDB" id="A0A8C3HTJ5"/>
<dbReference type="RefSeq" id="XP_042715906.1">
    <property type="nucleotide sequence ID" value="XM_042859972.2"/>
</dbReference>
<comment type="function">
    <text evidence="5">Involved in B-cell receptor (BCR)-induced Ca(2+) mobilization from intracellular stores. Promotes Lyn-mediated phosphorylation of IP3 receptors 1 and 2.</text>
</comment>